<gene>
    <name evidence="3" type="ORF">ODALV1_LOCUS18955</name>
</gene>
<organism evidence="3 4">
    <name type="scientific">Orchesella dallaii</name>
    <dbReference type="NCBI Taxonomy" id="48710"/>
    <lineage>
        <taxon>Eukaryota</taxon>
        <taxon>Metazoa</taxon>
        <taxon>Ecdysozoa</taxon>
        <taxon>Arthropoda</taxon>
        <taxon>Hexapoda</taxon>
        <taxon>Collembola</taxon>
        <taxon>Entomobryomorpha</taxon>
        <taxon>Entomobryoidea</taxon>
        <taxon>Orchesellidae</taxon>
        <taxon>Orchesellinae</taxon>
        <taxon>Orchesella</taxon>
    </lineage>
</organism>
<comment type="similarity">
    <text evidence="1">Belongs to the annexin family.</text>
</comment>
<evidence type="ECO:0000256" key="2">
    <source>
        <dbReference type="SAM" id="SignalP"/>
    </source>
</evidence>
<name>A0ABP1R8X4_9HEXA</name>
<protein>
    <submittedName>
        <fullName evidence="3">Uncharacterized protein</fullName>
    </submittedName>
</protein>
<sequence>MIRLSIFGFFIVTLALALASTRDMYLYRPGEATLADVDDFNRTADADFVKEAINAGIDLEFQLKLAHLGSMRSRKQRLQILETLKERHSIDLVTMYLSTDVFNGHLGALIRGLFMSRGEFLAREVRWAIDGLGTDENTLTDVFCCLDPKVVAYSDIDEAYTRLYPGDRLSSDVAIEESGPDQNTKELLGMERKFSEFFGLRSFDEINRTANYYKELHHGETTLNSYLDQVTSYTSYWFPSHNYLNLRVGNLHERTMAIINYSTDKTGYFEDLIVNALKKEDYRRLIKAIVLQADDGLELVKERYLQNHGGDKTLADYAHDRFLNARKYGYSIDSYIVRMLLKILCGNRNPERDLDLVSRWDKTKKCPSDDNHCGLNQMCYDPPGDYSIA</sequence>
<reference evidence="3 4" key="1">
    <citation type="submission" date="2024-08" db="EMBL/GenBank/DDBJ databases">
        <authorList>
            <person name="Cucini C."/>
            <person name="Frati F."/>
        </authorList>
    </citation>
    <scope>NUCLEOTIDE SEQUENCE [LARGE SCALE GENOMIC DNA]</scope>
</reference>
<dbReference type="EMBL" id="CAXLJM020000062">
    <property type="protein sequence ID" value="CAL8120347.1"/>
    <property type="molecule type" value="Genomic_DNA"/>
</dbReference>
<accession>A0ABP1R8X4</accession>
<evidence type="ECO:0000313" key="3">
    <source>
        <dbReference type="EMBL" id="CAL8120347.1"/>
    </source>
</evidence>
<dbReference type="PANTHER" id="PTHR10502">
    <property type="entry name" value="ANNEXIN"/>
    <property type="match status" value="1"/>
</dbReference>
<evidence type="ECO:0000313" key="4">
    <source>
        <dbReference type="Proteomes" id="UP001642540"/>
    </source>
</evidence>
<evidence type="ECO:0000256" key="1">
    <source>
        <dbReference type="ARBA" id="ARBA00007831"/>
    </source>
</evidence>
<keyword evidence="2" id="KW-0732">Signal</keyword>
<dbReference type="Proteomes" id="UP001642540">
    <property type="component" value="Unassembled WGS sequence"/>
</dbReference>
<proteinExistence type="inferred from homology"/>
<feature type="chain" id="PRO_5047278793" evidence="2">
    <location>
        <begin position="20"/>
        <end position="389"/>
    </location>
</feature>
<dbReference type="PANTHER" id="PTHR10502:SF102">
    <property type="entry name" value="ANNEXIN B11"/>
    <property type="match status" value="1"/>
</dbReference>
<dbReference type="InterPro" id="IPR037104">
    <property type="entry name" value="Annexin_sf"/>
</dbReference>
<comment type="caution">
    <text evidence="3">The sequence shown here is derived from an EMBL/GenBank/DDBJ whole genome shotgun (WGS) entry which is preliminary data.</text>
</comment>
<feature type="signal peptide" evidence="2">
    <location>
        <begin position="1"/>
        <end position="19"/>
    </location>
</feature>
<dbReference type="SUPFAM" id="SSF47874">
    <property type="entry name" value="Annexin"/>
    <property type="match status" value="1"/>
</dbReference>
<keyword evidence="4" id="KW-1185">Reference proteome</keyword>
<dbReference type="Gene3D" id="1.10.220.10">
    <property type="entry name" value="Annexin"/>
    <property type="match status" value="1"/>
</dbReference>